<dbReference type="Proteomes" id="UP000672097">
    <property type="component" value="Unassembled WGS sequence"/>
</dbReference>
<proteinExistence type="predicted"/>
<sequence>MAIFSLTRRLTLLVSASLLGASASAAVIQTAYYVDAHGRNASYLVDWNNTKMKADIVDSEGRMSGSYTDDGTRRIVTLSTPRVLDTPNGYYDSCNQVVTVRRTETRYAFLRQSGTERSGTTAISGDSNQVVLDGCDAGLVLSSTSIDDVVEAQSHLRMTARASMSDTVPGARWAGFSELPRADLQTPVNTLAVDVTTLVSGGSMVFARTGTSVPAAVDSQGWLMLSFPGFSRGYTRLKTDTSTGAETWLMADFVAGKPAWVQEILVTRSLVGGTFGTLTQAARQWDSGLFTDTNNPFLIYLYRDGTGERISKDLAAGTETRAPIESWVFDGANIVQTRRLSPTSSTQMIRTWEPIGNKGKIRWVLEREVRRVFDGTEFPAIAPRVNFYIDTGRATPVPPPLSAAPQRKPAADKARLPH</sequence>
<comment type="caution">
    <text evidence="3">The sequence shown here is derived from an EMBL/GenBank/DDBJ whole genome shotgun (WGS) entry which is preliminary data.</text>
</comment>
<feature type="signal peptide" evidence="2">
    <location>
        <begin position="1"/>
        <end position="25"/>
    </location>
</feature>
<gene>
    <name evidence="3" type="ORF">KAK11_20260</name>
</gene>
<dbReference type="RefSeq" id="WP_210811310.1">
    <property type="nucleotide sequence ID" value="NZ_JAGQDG010000009.1"/>
</dbReference>
<dbReference type="EMBL" id="JAGQDG010000009">
    <property type="protein sequence ID" value="MBQ0937669.1"/>
    <property type="molecule type" value="Genomic_DNA"/>
</dbReference>
<keyword evidence="2" id="KW-0732">Signal</keyword>
<accession>A0ABS5E2W9</accession>
<reference evidence="3 4" key="1">
    <citation type="submission" date="2021-04" db="EMBL/GenBank/DDBJ databases">
        <title>The genome sequence of type strain Ideonella paludis KCTC 32238.</title>
        <authorList>
            <person name="Liu Y."/>
        </authorList>
    </citation>
    <scope>NUCLEOTIDE SEQUENCE [LARGE SCALE GENOMIC DNA]</scope>
    <source>
        <strain evidence="3 4">KCTC 32238</strain>
    </source>
</reference>
<evidence type="ECO:0000313" key="4">
    <source>
        <dbReference type="Proteomes" id="UP000672097"/>
    </source>
</evidence>
<feature type="compositionally biased region" description="Basic and acidic residues" evidence="1">
    <location>
        <begin position="409"/>
        <end position="418"/>
    </location>
</feature>
<organism evidence="3 4">
    <name type="scientific">Ideonella paludis</name>
    <dbReference type="NCBI Taxonomy" id="1233411"/>
    <lineage>
        <taxon>Bacteria</taxon>
        <taxon>Pseudomonadati</taxon>
        <taxon>Pseudomonadota</taxon>
        <taxon>Betaproteobacteria</taxon>
        <taxon>Burkholderiales</taxon>
        <taxon>Sphaerotilaceae</taxon>
        <taxon>Ideonella</taxon>
    </lineage>
</organism>
<protein>
    <submittedName>
        <fullName evidence="3">Uncharacterized protein</fullName>
    </submittedName>
</protein>
<keyword evidence="4" id="KW-1185">Reference proteome</keyword>
<name>A0ABS5E2W9_9BURK</name>
<evidence type="ECO:0000256" key="1">
    <source>
        <dbReference type="SAM" id="MobiDB-lite"/>
    </source>
</evidence>
<feature type="chain" id="PRO_5046110977" evidence="2">
    <location>
        <begin position="26"/>
        <end position="418"/>
    </location>
</feature>
<feature type="region of interest" description="Disordered" evidence="1">
    <location>
        <begin position="397"/>
        <end position="418"/>
    </location>
</feature>
<evidence type="ECO:0000313" key="3">
    <source>
        <dbReference type="EMBL" id="MBQ0937669.1"/>
    </source>
</evidence>
<evidence type="ECO:0000256" key="2">
    <source>
        <dbReference type="SAM" id="SignalP"/>
    </source>
</evidence>